<evidence type="ECO:0000256" key="2">
    <source>
        <dbReference type="ARBA" id="ARBA00010790"/>
    </source>
</evidence>
<dbReference type="PANTHER" id="PTHR42784">
    <property type="entry name" value="PYRANOSE 2-OXIDASE"/>
    <property type="match status" value="1"/>
</dbReference>
<feature type="domain" description="Glucose-methanol-choline oxidoreductase C-terminal" evidence="6">
    <location>
        <begin position="410"/>
        <end position="521"/>
    </location>
</feature>
<proteinExistence type="inferred from homology"/>
<protein>
    <submittedName>
        <fullName evidence="7">Oxygen-dependent choline dehydrogenase</fullName>
    </submittedName>
</protein>
<dbReference type="InterPro" id="IPR051473">
    <property type="entry name" value="P2Ox-like"/>
</dbReference>
<dbReference type="GO" id="GO:0016614">
    <property type="term" value="F:oxidoreductase activity, acting on CH-OH group of donors"/>
    <property type="evidence" value="ECO:0007669"/>
    <property type="project" value="InterPro"/>
</dbReference>
<sequence>MAIRQGVPDGANTFDICVVGSGPAGLAVALACGSRGHSVVVLEAGGGGSDPPAMHPVHIVDQITHAPLDISTRAGLGGTSSAWGGLCVPYDPIDFVERPWVSIPEWPITYGDVSRWHAEAGRFLDCGTIFEDAGSTSAETDDLDTRQLGRLARTFALGTAHRRTLAASRQVTVCLGTQALGIVCDPTGGHVIGVDVSSAHGAKRVLARRVVLAAGGLRTTQMLLALARAWPRHFAAGRAPLGKYYMGHLTGEIATLVFRDPRRAIGFLYDCDAEGRWAQRRLKISPQHQTAKQLLNIAFTLRAPPLNDYRHGDGALSSLVLLTSFPLIAKIFHSERMQESIFTRKREDVINHLRNIVCRPASTIRGISTLARLRREKIPIVAANASGRYSIRYHAEQLPNPDSRAYLENDASKLVVDFRYHPEDFNSVVHSHELLDDALRTAGIGHLEYHTNLGRPVDAVRALASDGYHQIGTTRMSSDPLSGVVDPDCCVHGLSNLYVASASTFPTSGSANPTLPIVTMALRLADHICATISRDAISASLPASKSLAPEPTTGAVF</sequence>
<reference evidence="7" key="2">
    <citation type="submission" date="2021-08" db="EMBL/GenBank/DDBJ databases">
        <authorList>
            <person name="Tani A."/>
            <person name="Ola A."/>
            <person name="Ogura Y."/>
            <person name="Katsura K."/>
            <person name="Hayashi T."/>
        </authorList>
    </citation>
    <scope>NUCLEOTIDE SEQUENCE</scope>
    <source>
        <strain evidence="7">JCM 32048</strain>
    </source>
</reference>
<name>A0AA37M648_9HYPH</name>
<evidence type="ECO:0000313" key="7">
    <source>
        <dbReference type="EMBL" id="GJD64253.1"/>
    </source>
</evidence>
<evidence type="ECO:0000259" key="6">
    <source>
        <dbReference type="Pfam" id="PF05199"/>
    </source>
</evidence>
<comment type="cofactor">
    <cofactor evidence="1">
        <name>FAD</name>
        <dbReference type="ChEBI" id="CHEBI:57692"/>
    </cofactor>
</comment>
<evidence type="ECO:0000256" key="5">
    <source>
        <dbReference type="ARBA" id="ARBA00023002"/>
    </source>
</evidence>
<dbReference type="Gene3D" id="3.50.50.60">
    <property type="entry name" value="FAD/NAD(P)-binding domain"/>
    <property type="match status" value="2"/>
</dbReference>
<dbReference type="PANTHER" id="PTHR42784:SF1">
    <property type="entry name" value="PYRANOSE 2-OXIDASE"/>
    <property type="match status" value="1"/>
</dbReference>
<keyword evidence="3" id="KW-0285">Flavoprotein</keyword>
<comment type="similarity">
    <text evidence="2">Belongs to the GMC oxidoreductase family.</text>
</comment>
<organism evidence="7 8">
    <name type="scientific">Methylobacterium frigidaeris</name>
    <dbReference type="NCBI Taxonomy" id="2038277"/>
    <lineage>
        <taxon>Bacteria</taxon>
        <taxon>Pseudomonadati</taxon>
        <taxon>Pseudomonadota</taxon>
        <taxon>Alphaproteobacteria</taxon>
        <taxon>Hyphomicrobiales</taxon>
        <taxon>Methylobacteriaceae</taxon>
        <taxon>Methylobacterium</taxon>
    </lineage>
</organism>
<accession>A0AA37M648</accession>
<dbReference type="InterPro" id="IPR007867">
    <property type="entry name" value="GMC_OxRtase_C"/>
</dbReference>
<evidence type="ECO:0000313" key="8">
    <source>
        <dbReference type="Proteomes" id="UP001055286"/>
    </source>
</evidence>
<dbReference type="InterPro" id="IPR036188">
    <property type="entry name" value="FAD/NAD-bd_sf"/>
</dbReference>
<dbReference type="SUPFAM" id="SSF51905">
    <property type="entry name" value="FAD/NAD(P)-binding domain"/>
    <property type="match status" value="1"/>
</dbReference>
<evidence type="ECO:0000256" key="4">
    <source>
        <dbReference type="ARBA" id="ARBA00022827"/>
    </source>
</evidence>
<dbReference type="EMBL" id="BPQJ01000023">
    <property type="protein sequence ID" value="GJD64253.1"/>
    <property type="molecule type" value="Genomic_DNA"/>
</dbReference>
<dbReference type="AlphaFoldDB" id="A0AA37M648"/>
<gene>
    <name evidence="7" type="primary">betA</name>
    <name evidence="7" type="ORF">MPEAHAMD_4434</name>
</gene>
<dbReference type="PROSITE" id="PS51257">
    <property type="entry name" value="PROKAR_LIPOPROTEIN"/>
    <property type="match status" value="1"/>
</dbReference>
<reference evidence="7" key="1">
    <citation type="journal article" date="2016" name="Front. Microbiol.">
        <title>Genome Sequence of the Piezophilic, Mesophilic Sulfate-Reducing Bacterium Desulfovibrio indicus J2T.</title>
        <authorList>
            <person name="Cao J."/>
            <person name="Maignien L."/>
            <person name="Shao Z."/>
            <person name="Alain K."/>
            <person name="Jebbar M."/>
        </authorList>
    </citation>
    <scope>NUCLEOTIDE SEQUENCE</scope>
    <source>
        <strain evidence="7">JCM 32048</strain>
    </source>
</reference>
<dbReference type="Proteomes" id="UP001055286">
    <property type="component" value="Unassembled WGS sequence"/>
</dbReference>
<keyword evidence="8" id="KW-1185">Reference proteome</keyword>
<comment type="caution">
    <text evidence="7">The sequence shown here is derived from an EMBL/GenBank/DDBJ whole genome shotgun (WGS) entry which is preliminary data.</text>
</comment>
<evidence type="ECO:0000256" key="1">
    <source>
        <dbReference type="ARBA" id="ARBA00001974"/>
    </source>
</evidence>
<keyword evidence="5" id="KW-0560">Oxidoreductase</keyword>
<evidence type="ECO:0000256" key="3">
    <source>
        <dbReference type="ARBA" id="ARBA00022630"/>
    </source>
</evidence>
<keyword evidence="4" id="KW-0274">FAD</keyword>
<dbReference type="Pfam" id="PF05199">
    <property type="entry name" value="GMC_oxred_C"/>
    <property type="match status" value="1"/>
</dbReference>